<comment type="caution">
    <text evidence="1">The sequence shown here is derived from an EMBL/GenBank/DDBJ whole genome shotgun (WGS) entry which is preliminary data.</text>
</comment>
<keyword evidence="2" id="KW-1185">Reference proteome</keyword>
<evidence type="ECO:0000313" key="2">
    <source>
        <dbReference type="Proteomes" id="UP001165082"/>
    </source>
</evidence>
<dbReference type="OrthoDB" id="205763at2759"/>
<gene>
    <name evidence="1" type="ORF">TrRE_jg12441</name>
</gene>
<reference evidence="1" key="1">
    <citation type="submission" date="2022-07" db="EMBL/GenBank/DDBJ databases">
        <title>Genome analysis of Parmales, a sister group of diatoms, reveals the evolutionary specialization of diatoms from phago-mixotrophs to photoautotrophs.</title>
        <authorList>
            <person name="Ban H."/>
            <person name="Sato S."/>
            <person name="Yoshikawa S."/>
            <person name="Kazumasa Y."/>
            <person name="Nakamura Y."/>
            <person name="Ichinomiya M."/>
            <person name="Saitoh K."/>
            <person name="Sato N."/>
            <person name="Blanc-Mathieu R."/>
            <person name="Endo H."/>
            <person name="Kuwata A."/>
            <person name="Ogata H."/>
        </authorList>
    </citation>
    <scope>NUCLEOTIDE SEQUENCE</scope>
</reference>
<protein>
    <submittedName>
        <fullName evidence="1">Uncharacterized protein</fullName>
    </submittedName>
</protein>
<feature type="non-terminal residue" evidence="1">
    <location>
        <position position="1"/>
    </location>
</feature>
<dbReference type="EMBL" id="BRXZ01000508">
    <property type="protein sequence ID" value="GMH46412.1"/>
    <property type="molecule type" value="Genomic_DNA"/>
</dbReference>
<evidence type="ECO:0000313" key="1">
    <source>
        <dbReference type="EMBL" id="GMH46412.1"/>
    </source>
</evidence>
<accession>A0A9W7DLB7</accession>
<dbReference type="AlphaFoldDB" id="A0A9W7DLB7"/>
<sequence length="142" mass="16214">MALKRIGDKRVAMRRSTAGVRSGDGLRISSSSASTLLGSNLNPLWGDLSNADTRLLYHSLLPKAMLRLQEEAGIREGEGWDPEKPLSLYQAAYLSYRLRHTAKLYARYRCNLPGRVLTEVYDGFRHWREYGVWKAEGRGWEE</sequence>
<name>A0A9W7DLB7_9STRA</name>
<organism evidence="1 2">
    <name type="scientific">Triparma retinervis</name>
    <dbReference type="NCBI Taxonomy" id="2557542"/>
    <lineage>
        <taxon>Eukaryota</taxon>
        <taxon>Sar</taxon>
        <taxon>Stramenopiles</taxon>
        <taxon>Ochrophyta</taxon>
        <taxon>Bolidophyceae</taxon>
        <taxon>Parmales</taxon>
        <taxon>Triparmaceae</taxon>
        <taxon>Triparma</taxon>
    </lineage>
</organism>
<proteinExistence type="predicted"/>
<dbReference type="Proteomes" id="UP001165082">
    <property type="component" value="Unassembled WGS sequence"/>
</dbReference>